<keyword evidence="1" id="KW-0812">Transmembrane</keyword>
<dbReference type="RefSeq" id="WP_283211846.1">
    <property type="nucleotide sequence ID" value="NZ_JASGBI010000001.1"/>
</dbReference>
<comment type="caution">
    <text evidence="2">The sequence shown here is derived from an EMBL/GenBank/DDBJ whole genome shotgun (WGS) entry which is preliminary data.</text>
</comment>
<reference evidence="2 3" key="1">
    <citation type="submission" date="2023-05" db="EMBL/GenBank/DDBJ databases">
        <title>Lysobacter sp. strain LF1 Genome sequencing and assembly.</title>
        <authorList>
            <person name="Jung Y."/>
        </authorList>
    </citation>
    <scope>NUCLEOTIDE SEQUENCE [LARGE SCALE GENOMIC DNA]</scope>
    <source>
        <strain evidence="2 3">LF1</strain>
    </source>
</reference>
<keyword evidence="1" id="KW-1133">Transmembrane helix</keyword>
<feature type="transmembrane region" description="Helical" evidence="1">
    <location>
        <begin position="38"/>
        <end position="58"/>
    </location>
</feature>
<gene>
    <name evidence="2" type="ORF">QLQ15_05580</name>
</gene>
<evidence type="ECO:0000313" key="3">
    <source>
        <dbReference type="Proteomes" id="UP001321580"/>
    </source>
</evidence>
<dbReference type="EMBL" id="JASGBI010000001">
    <property type="protein sequence ID" value="MDI9238382.1"/>
    <property type="molecule type" value="Genomic_DNA"/>
</dbReference>
<feature type="transmembrane region" description="Helical" evidence="1">
    <location>
        <begin position="133"/>
        <end position="154"/>
    </location>
</feature>
<sequence length="161" mass="17270">MNREIVVDEFNPYRRPAAAVPASTAPVEGARLYKVSGIGLATFIGSALAGGWLMARNYRALGEHDKARRALGYSLLATIAIMLLGVVLPDKVPAFALTLPQLIAAMQVARRYQGDRIAEYEAASQAYSNWRAFGVSLLVLVVLLLVLVSAAVMLEMAGVPL</sequence>
<proteinExistence type="predicted"/>
<accession>A0ABT6XE19</accession>
<protein>
    <submittedName>
        <fullName evidence="2">Uncharacterized protein</fullName>
    </submittedName>
</protein>
<keyword evidence="3" id="KW-1185">Reference proteome</keyword>
<dbReference type="Proteomes" id="UP001321580">
    <property type="component" value="Unassembled WGS sequence"/>
</dbReference>
<evidence type="ECO:0000256" key="1">
    <source>
        <dbReference type="SAM" id="Phobius"/>
    </source>
</evidence>
<feature type="transmembrane region" description="Helical" evidence="1">
    <location>
        <begin position="70"/>
        <end position="88"/>
    </location>
</feature>
<evidence type="ECO:0000313" key="2">
    <source>
        <dbReference type="EMBL" id="MDI9238382.1"/>
    </source>
</evidence>
<name>A0ABT6XE19_9GAMM</name>
<organism evidence="2 3">
    <name type="scientific">Lysobacter stagni</name>
    <dbReference type="NCBI Taxonomy" id="3045172"/>
    <lineage>
        <taxon>Bacteria</taxon>
        <taxon>Pseudomonadati</taxon>
        <taxon>Pseudomonadota</taxon>
        <taxon>Gammaproteobacteria</taxon>
        <taxon>Lysobacterales</taxon>
        <taxon>Lysobacteraceae</taxon>
        <taxon>Lysobacter</taxon>
    </lineage>
</organism>
<keyword evidence="1" id="KW-0472">Membrane</keyword>